<dbReference type="Proteomes" id="UP000009168">
    <property type="component" value="Unassembled WGS sequence"/>
</dbReference>
<dbReference type="KEGG" id="tet:TTHERM_01248860"/>
<evidence type="ECO:0000256" key="1">
    <source>
        <dbReference type="SAM" id="MobiDB-lite"/>
    </source>
</evidence>
<feature type="compositionally biased region" description="Basic and acidic residues" evidence="1">
    <location>
        <begin position="255"/>
        <end position="268"/>
    </location>
</feature>
<dbReference type="HOGENOM" id="CLU_263540_0_0_1"/>
<dbReference type="InParanoid" id="Q22AC2"/>
<organism evidence="2 3">
    <name type="scientific">Tetrahymena thermophila (strain SB210)</name>
    <dbReference type="NCBI Taxonomy" id="312017"/>
    <lineage>
        <taxon>Eukaryota</taxon>
        <taxon>Sar</taxon>
        <taxon>Alveolata</taxon>
        <taxon>Ciliophora</taxon>
        <taxon>Intramacronucleata</taxon>
        <taxon>Oligohymenophorea</taxon>
        <taxon>Hymenostomatida</taxon>
        <taxon>Tetrahymenina</taxon>
        <taxon>Tetrahymenidae</taxon>
        <taxon>Tetrahymena</taxon>
    </lineage>
</organism>
<feature type="region of interest" description="Disordered" evidence="1">
    <location>
        <begin position="696"/>
        <end position="736"/>
    </location>
</feature>
<feature type="compositionally biased region" description="Polar residues" evidence="1">
    <location>
        <begin position="459"/>
        <end position="479"/>
    </location>
</feature>
<proteinExistence type="predicted"/>
<sequence length="1252" mass="146176">MITEQTTNQVEKRSPIFSITIEIAEEKHHLHIFKYDTPSQIAYRFCIQNNWDLACVTPVSKKIQEVFEQYLRNPQLEPKLRRKLEQIIPNEGQNSKQNLEQNTKGIQNSIQEQQDKIKTLKGLTITDEKDSNQKQAESVYIQKQMGNQMQEQDMIRYSKVNQEDLNSFNGVNHDLDNRNRNLYLLDYSGVNTPQNNNTNNTHQQNNRNSNEFNKFQQNMMEKKESSGTLQSNQSNSKKYFNYSYIANKVQEQAMKKIDEKKQKSEQKKRSNSLDNTSSQSQLNFKCVPPPPLLNYNQMSKDSSTRNIQFSEVISVPFKDANSIQFRDTHSTNLKENLSSNLFKEGLSDSRKNIQNLTSSKSQNQNSNSKINPYSKILREQNQNGSYNEMNYFRGLKESFLNGQNYSSVLKQMQNESKSKGRDSKSSLERASQQNNIKKDQENWRGTSSSINMKDFINNQNCFSSSQKPQIASNPQINSENKSKYKNQKLESNSLGRNNGNNSSNLKQNKKQMQSGSLSPPRSTRGLDNPTLYERGIHFLDQKQNKIEQFKQNTWDRMMSACTFIPQTNQKANEHLLQYRDKSMDPYNQLYQNSKVIQIKKDLIKNKLMNQEIKEFSFKPSLNPISQLIIKTKRQNSISENTSNFENQKTTKISQIQQEMLKECTFHPKISKHSEKIHKTHNGNTSVYDRLYVKTNKKNSKGEKQQSQQQQQQLQCNNQSYQNSQSQQNSSNYQNTQSYQNNQSYLNNQNYYNNNQFITYPDQEGNNYFSESTQFNNQNNNQTHIQNQDSYNQQYFNSTNYDDAQNQQNGYINSNNYYNPQSENAGNVSFSQDKHGYLSYQQNPYQQQLLSSDFFNNSQASNNSNSLQFQNNNNSQNNNKFKYFNNKSQQMSSTLTNQQHQNTFNQNTSNNLSLVNQSDLNLSSTQINFSQQALQDLVHTQDNFKNLHNDLQSSEQINFLPNQNDCNRSFGDTKNNNSFIVSKTQNNPSQASSQGKKIVQNNSAFNSQNSQFKNMERQSLNESRDNKNPKPKKDSSENAYKRSFSPNKNSIALMEKKKRQRFEEIFILLDSDKDGLISAQNISIQDLPDEILVIIAPLLYELEDMDAELTLLEFMDAFERLFKQLSLIDKNKLLLFDTYQKWQYEKIQLHQKDANFQPQINPQSEIIAQISRPERGSENLYDLYKEKDRICEEKLMQKRREKENEINQQCTFHPNINHTNNLIENNKTVKDPSQINTCQKSFQEFMQNHTKII</sequence>
<dbReference type="EMBL" id="GG662515">
    <property type="protein sequence ID" value="EAR82227.2"/>
    <property type="molecule type" value="Genomic_DNA"/>
</dbReference>
<evidence type="ECO:0000313" key="3">
    <source>
        <dbReference type="Proteomes" id="UP000009168"/>
    </source>
</evidence>
<reference evidence="3" key="1">
    <citation type="journal article" date="2006" name="PLoS Biol.">
        <title>Macronuclear genome sequence of the ciliate Tetrahymena thermophila, a model eukaryote.</title>
        <authorList>
            <person name="Eisen J.A."/>
            <person name="Coyne R.S."/>
            <person name="Wu M."/>
            <person name="Wu D."/>
            <person name="Thiagarajan M."/>
            <person name="Wortman J.R."/>
            <person name="Badger J.H."/>
            <person name="Ren Q."/>
            <person name="Amedeo P."/>
            <person name="Jones K.M."/>
            <person name="Tallon L.J."/>
            <person name="Delcher A.L."/>
            <person name="Salzberg S.L."/>
            <person name="Silva J.C."/>
            <person name="Haas B.J."/>
            <person name="Majoros W.H."/>
            <person name="Farzad M."/>
            <person name="Carlton J.M."/>
            <person name="Smith R.K. Jr."/>
            <person name="Garg J."/>
            <person name="Pearlman R.E."/>
            <person name="Karrer K.M."/>
            <person name="Sun L."/>
            <person name="Manning G."/>
            <person name="Elde N.C."/>
            <person name="Turkewitz A.P."/>
            <person name="Asai D.J."/>
            <person name="Wilkes D.E."/>
            <person name="Wang Y."/>
            <person name="Cai H."/>
            <person name="Collins K."/>
            <person name="Stewart B.A."/>
            <person name="Lee S.R."/>
            <person name="Wilamowska K."/>
            <person name="Weinberg Z."/>
            <person name="Ruzzo W.L."/>
            <person name="Wloga D."/>
            <person name="Gaertig J."/>
            <person name="Frankel J."/>
            <person name="Tsao C.-C."/>
            <person name="Gorovsky M.A."/>
            <person name="Keeling P.J."/>
            <person name="Waller R.F."/>
            <person name="Patron N.J."/>
            <person name="Cherry J.M."/>
            <person name="Stover N.A."/>
            <person name="Krieger C.J."/>
            <person name="del Toro C."/>
            <person name="Ryder H.F."/>
            <person name="Williamson S.C."/>
            <person name="Barbeau R.A."/>
            <person name="Hamilton E.P."/>
            <person name="Orias E."/>
        </authorList>
    </citation>
    <scope>NUCLEOTIDE SEQUENCE [LARGE SCALE GENOMIC DNA]</scope>
    <source>
        <strain evidence="3">SB210</strain>
    </source>
</reference>
<evidence type="ECO:0000313" key="2">
    <source>
        <dbReference type="EMBL" id="EAR82227.2"/>
    </source>
</evidence>
<feature type="region of interest" description="Disordered" evidence="1">
    <location>
        <begin position="412"/>
        <end position="445"/>
    </location>
</feature>
<feature type="compositionally biased region" description="Low complexity" evidence="1">
    <location>
        <begin position="491"/>
        <end position="514"/>
    </location>
</feature>
<feature type="region of interest" description="Disordered" evidence="1">
    <location>
        <begin position="854"/>
        <end position="877"/>
    </location>
</feature>
<dbReference type="PANTHER" id="PTHR35381:SF1">
    <property type="entry name" value="EF-HAND DOMAIN-CONTAINING PROTEIN"/>
    <property type="match status" value="1"/>
</dbReference>
<dbReference type="GeneID" id="7823709"/>
<feature type="compositionally biased region" description="Polar residues" evidence="1">
    <location>
        <begin position="959"/>
        <end position="994"/>
    </location>
</feature>
<feature type="compositionally biased region" description="Low complexity" evidence="1">
    <location>
        <begin position="999"/>
        <end position="1012"/>
    </location>
</feature>
<dbReference type="RefSeq" id="XP_001029890.2">
    <property type="nucleotide sequence ID" value="XM_001029890.2"/>
</dbReference>
<accession>Q22AC2</accession>
<keyword evidence="3" id="KW-1185">Reference proteome</keyword>
<dbReference type="AlphaFoldDB" id="Q22AC2"/>
<feature type="compositionally biased region" description="Low complexity" evidence="1">
    <location>
        <begin position="704"/>
        <end position="736"/>
    </location>
</feature>
<feature type="compositionally biased region" description="Basic and acidic residues" evidence="1">
    <location>
        <begin position="1021"/>
        <end position="1039"/>
    </location>
</feature>
<feature type="region of interest" description="Disordered" evidence="1">
    <location>
        <begin position="255"/>
        <end position="298"/>
    </location>
</feature>
<feature type="compositionally biased region" description="Basic and acidic residues" evidence="1">
    <location>
        <begin position="416"/>
        <end position="427"/>
    </location>
</feature>
<dbReference type="PANTHER" id="PTHR35381">
    <property type="entry name" value="EF-HAND DOMAIN-CONTAINING PROTEIN"/>
    <property type="match status" value="1"/>
</dbReference>
<feature type="region of interest" description="Disordered" evidence="1">
    <location>
        <begin position="459"/>
        <end position="529"/>
    </location>
</feature>
<feature type="compositionally biased region" description="Polar residues" evidence="1">
    <location>
        <begin position="272"/>
        <end position="283"/>
    </location>
</feature>
<feature type="region of interest" description="Disordered" evidence="1">
    <location>
        <begin position="755"/>
        <end position="783"/>
    </location>
</feature>
<feature type="compositionally biased region" description="Low complexity" evidence="1">
    <location>
        <begin position="773"/>
        <end position="783"/>
    </location>
</feature>
<feature type="region of interest" description="Disordered" evidence="1">
    <location>
        <begin position="959"/>
        <end position="1042"/>
    </location>
</feature>
<feature type="region of interest" description="Disordered" evidence="1">
    <location>
        <begin position="799"/>
        <end position="829"/>
    </location>
</feature>
<gene>
    <name evidence="2" type="ORF">TTHERM_01248860</name>
</gene>
<name>Q22AC2_TETTS</name>
<protein>
    <submittedName>
        <fullName evidence="2">Uncharacterized protein</fullName>
    </submittedName>
</protein>
<feature type="compositionally biased region" description="Polar residues" evidence="1">
    <location>
        <begin position="763"/>
        <end position="772"/>
    </location>
</feature>